<dbReference type="InterPro" id="IPR033373">
    <property type="entry name" value="SKAP"/>
</dbReference>
<reference evidence="3" key="1">
    <citation type="submission" date="2011-12" db="EMBL/GenBank/DDBJ databases">
        <title>The Draft Genome of Lepisosteus oculatus.</title>
        <authorList>
            <consortium name="The Broad Institute Genome Assembly &amp; Analysis Group"/>
            <consortium name="Computational R&amp;D Group"/>
            <consortium name="and Sequencing Platform"/>
            <person name="Di Palma F."/>
            <person name="Alfoldi J."/>
            <person name="Johnson J."/>
            <person name="Berlin A."/>
            <person name="Gnerre S."/>
            <person name="Jaffe D."/>
            <person name="MacCallum I."/>
            <person name="Young S."/>
            <person name="Walker B.J."/>
            <person name="Lander E.S."/>
            <person name="Lindblad-Toh K."/>
        </authorList>
    </citation>
    <scope>NUCLEOTIDE SEQUENCE [LARGE SCALE GENOMIC DNA]</scope>
</reference>
<evidence type="ECO:0000313" key="2">
    <source>
        <dbReference type="Ensembl" id="ENSLOCP00000015623.1"/>
    </source>
</evidence>
<dbReference type="HOGENOM" id="CLU_090674_0_0_1"/>
<dbReference type="PANTHER" id="PTHR31940:SF2">
    <property type="entry name" value="SMALL KINETOCHORE-ASSOCIATED PROTEIN"/>
    <property type="match status" value="1"/>
</dbReference>
<dbReference type="GO" id="GO:0007059">
    <property type="term" value="P:chromosome segregation"/>
    <property type="evidence" value="ECO:0007669"/>
    <property type="project" value="InterPro"/>
</dbReference>
<feature type="coiled-coil region" evidence="1">
    <location>
        <begin position="52"/>
        <end position="93"/>
    </location>
</feature>
<keyword evidence="1" id="KW-0175">Coiled coil</keyword>
<dbReference type="GO" id="GO:0007051">
    <property type="term" value="P:spindle organization"/>
    <property type="evidence" value="ECO:0007669"/>
    <property type="project" value="InterPro"/>
</dbReference>
<sequence length="197" mass="22839">MKKTVAPKFEVPTSFNFAVKSEKVGAFKPQNPTVSKRPNTRLRVEAELRDKNQLLEASNLELYRNLSEAKENIAKLTQKYTGLEGESSELKKQLEKCMLFLETSNIDPVSGEKILETAKQNEEQRKEVLSLSRNLQNELEVFSQKASEHRLQMQEIKSKVRAQQEEIERRLKEKENFQTELQEMEKALDDAQQLLDV</sequence>
<accession>W5N4R4</accession>
<reference evidence="2" key="2">
    <citation type="submission" date="2025-08" db="UniProtKB">
        <authorList>
            <consortium name="Ensembl"/>
        </authorList>
    </citation>
    <scope>IDENTIFICATION</scope>
</reference>
<dbReference type="Bgee" id="ENSLOCG00000012692">
    <property type="expression patterns" value="Expressed in ovary and 12 other cell types or tissues"/>
</dbReference>
<dbReference type="Ensembl" id="ENSLOCT00000015652.1">
    <property type="protein sequence ID" value="ENSLOCP00000015623.1"/>
    <property type="gene ID" value="ENSLOCG00000012692.1"/>
</dbReference>
<keyword evidence="3" id="KW-1185">Reference proteome</keyword>
<dbReference type="EMBL" id="AHAT01019036">
    <property type="status" value="NOT_ANNOTATED_CDS"/>
    <property type="molecule type" value="Genomic_DNA"/>
</dbReference>
<reference evidence="2" key="3">
    <citation type="submission" date="2025-09" db="UniProtKB">
        <authorList>
            <consortium name="Ensembl"/>
        </authorList>
    </citation>
    <scope>IDENTIFICATION</scope>
</reference>
<evidence type="ECO:0008006" key="4">
    <source>
        <dbReference type="Google" id="ProtNLM"/>
    </source>
</evidence>
<organism evidence="2 3">
    <name type="scientific">Lepisosteus oculatus</name>
    <name type="common">Spotted gar</name>
    <dbReference type="NCBI Taxonomy" id="7918"/>
    <lineage>
        <taxon>Eukaryota</taxon>
        <taxon>Metazoa</taxon>
        <taxon>Chordata</taxon>
        <taxon>Craniata</taxon>
        <taxon>Vertebrata</taxon>
        <taxon>Euteleostomi</taxon>
        <taxon>Actinopterygii</taxon>
        <taxon>Neopterygii</taxon>
        <taxon>Holostei</taxon>
        <taxon>Semionotiformes</taxon>
        <taxon>Lepisosteidae</taxon>
        <taxon>Lepisosteus</taxon>
    </lineage>
</organism>
<dbReference type="GeneTree" id="ENSGT00390000010376"/>
<evidence type="ECO:0000256" key="1">
    <source>
        <dbReference type="SAM" id="Coils"/>
    </source>
</evidence>
<protein>
    <recommendedName>
        <fullName evidence="4">Kinetochore localized astrin (SPAG5) binding protein</fullName>
    </recommendedName>
</protein>
<dbReference type="Proteomes" id="UP000018468">
    <property type="component" value="Linkage group LG7"/>
</dbReference>
<evidence type="ECO:0000313" key="3">
    <source>
        <dbReference type="Proteomes" id="UP000018468"/>
    </source>
</evidence>
<dbReference type="AlphaFoldDB" id="W5N4R4"/>
<dbReference type="GO" id="GO:0000776">
    <property type="term" value="C:kinetochore"/>
    <property type="evidence" value="ECO:0007669"/>
    <property type="project" value="InterPro"/>
</dbReference>
<feature type="coiled-coil region" evidence="1">
    <location>
        <begin position="118"/>
        <end position="194"/>
    </location>
</feature>
<name>W5N4R4_LEPOC</name>
<dbReference type="GO" id="GO:0051988">
    <property type="term" value="P:regulation of attachment of spindle microtubules to kinetochore"/>
    <property type="evidence" value="ECO:0007669"/>
    <property type="project" value="InterPro"/>
</dbReference>
<proteinExistence type="predicted"/>
<dbReference type="PANTHER" id="PTHR31940">
    <property type="entry name" value="SMALL KINETOCHORE-ASSOCIATED PROTEIN"/>
    <property type="match status" value="1"/>
</dbReference>